<dbReference type="EMBL" id="FAUH01000007">
    <property type="protein sequence ID" value="CUU65853.1"/>
    <property type="molecule type" value="Genomic_DNA"/>
</dbReference>
<dbReference type="Proteomes" id="UP000182498">
    <property type="component" value="Unassembled WGS sequence"/>
</dbReference>
<dbReference type="AlphaFoldDB" id="A0A0X2NK55"/>
<evidence type="ECO:0000313" key="2">
    <source>
        <dbReference type="Proteomes" id="UP000182498"/>
    </source>
</evidence>
<proteinExistence type="predicted"/>
<dbReference type="Gene3D" id="3.50.50.60">
    <property type="entry name" value="FAD/NAD(P)-binding domain"/>
    <property type="match status" value="1"/>
</dbReference>
<dbReference type="RefSeq" id="WP_014010602.1">
    <property type="nucleotide sequence ID" value="NZ_DAMBBP010000001.1"/>
</dbReference>
<dbReference type="PANTHER" id="PTHR10668">
    <property type="entry name" value="PHYTOENE DEHYDROGENASE"/>
    <property type="match status" value="1"/>
</dbReference>
<gene>
    <name evidence="1" type="ORF">CVAR292_01188</name>
</gene>
<dbReference type="OMA" id="SGHRYGW"/>
<dbReference type="Pfam" id="PF13450">
    <property type="entry name" value="NAD_binding_8"/>
    <property type="match status" value="1"/>
</dbReference>
<keyword evidence="2" id="KW-1185">Reference proteome</keyword>
<protein>
    <submittedName>
        <fullName evidence="1">Phytoene dehydrogenase and related proteins</fullName>
    </submittedName>
</protein>
<dbReference type="OrthoDB" id="833207at2"/>
<sequence length="489" mass="50829">MLSRPPHAATVVGSGPNGLAAALVLARAGVKVTVVEAADTAGGGLRSSTDTHGVRHDHCATTFPLAQASPFFGEFGQALAGHGLELATAPVDAVHVLDTTRSATLHTSVVDTAAGLPGTDGRIWQAFFGPLGDPADRAAKVTDEFLRPILHVPRHPLLFAGFGVQAGLPASWSWGRFRSPEARALLAGIMAHAFTPLNLPGSSAAGTLLTVAGHAHGWPVAVGGSQSMADAMLAELAALGGSVVTGMQVTDVSQVSGADVLLLDTSVEDAARILGDRVPDRVARSWRRFHRGPAVAKVDYTIEDGIPWSSPDARRAATVHLSGTADQVAAAEKDCWQGRLPRRPFTLVGQPWLADPGRTVVYDNRQLNPVWAYAHVPAGWTGTAQDTFDLVTAQIEDAAPGFRDHVVDWSASDPARVEATGRNNIGGDISGGANDLVQLLARPRLLRPYDTGVPGVFLCSSSTAPGGGVHFMCGMNAADRCCPGAGAGR</sequence>
<dbReference type="InterPro" id="IPR036188">
    <property type="entry name" value="FAD/NAD-bd_sf"/>
</dbReference>
<name>A0A0X2NK55_9CORY</name>
<dbReference type="SUPFAM" id="SSF51905">
    <property type="entry name" value="FAD/NAD(P)-binding domain"/>
    <property type="match status" value="1"/>
</dbReference>
<organism evidence="1 2">
    <name type="scientific">Corynebacterium variabile</name>
    <dbReference type="NCBI Taxonomy" id="1727"/>
    <lineage>
        <taxon>Bacteria</taxon>
        <taxon>Bacillati</taxon>
        <taxon>Actinomycetota</taxon>
        <taxon>Actinomycetes</taxon>
        <taxon>Mycobacteriales</taxon>
        <taxon>Corynebacteriaceae</taxon>
        <taxon>Corynebacterium</taxon>
    </lineage>
</organism>
<accession>A0A0X2NK55</accession>
<evidence type="ECO:0000313" key="1">
    <source>
        <dbReference type="EMBL" id="CUU65853.1"/>
    </source>
</evidence>
<reference evidence="2" key="1">
    <citation type="submission" date="2015-11" db="EMBL/GenBank/DDBJ databases">
        <authorList>
            <person name="Dugat-Bony E."/>
        </authorList>
    </citation>
    <scope>NUCLEOTIDE SEQUENCE [LARGE SCALE GENOMIC DNA]</scope>
    <source>
        <strain evidence="2">Mu292</strain>
    </source>
</reference>
<dbReference type="PANTHER" id="PTHR10668:SF105">
    <property type="entry name" value="DEHYDROGENASE-RELATED"/>
    <property type="match status" value="1"/>
</dbReference>